<keyword evidence="3" id="KW-0687">Ribonucleoprotein</keyword>
<dbReference type="GO" id="GO:0005840">
    <property type="term" value="C:ribosome"/>
    <property type="evidence" value="ECO:0007669"/>
    <property type="project" value="UniProtKB-KW"/>
</dbReference>
<evidence type="ECO:0000256" key="1">
    <source>
        <dbReference type="ARBA" id="ARBA00009312"/>
    </source>
</evidence>
<name>A0A1A6GLH8_NEOLE</name>
<reference evidence="6 7" key="1">
    <citation type="submission" date="2016-06" db="EMBL/GenBank/DDBJ databases">
        <title>The Draft Genome Sequence and Annotation of the Desert Woodrat Neotoma lepida.</title>
        <authorList>
            <person name="Campbell M."/>
            <person name="Oakeson K.F."/>
            <person name="Yandell M."/>
            <person name="Halpert J.R."/>
            <person name="Dearing D."/>
        </authorList>
    </citation>
    <scope>NUCLEOTIDE SEQUENCE [LARGE SCALE GENOMIC DNA]</scope>
    <source>
        <strain evidence="6">417</strain>
        <tissue evidence="6">Liver</tissue>
    </source>
</reference>
<keyword evidence="7" id="KW-1185">Reference proteome</keyword>
<dbReference type="GO" id="GO:0006412">
    <property type="term" value="P:translation"/>
    <property type="evidence" value="ECO:0007669"/>
    <property type="project" value="InterPro"/>
</dbReference>
<dbReference type="Pfam" id="PF01092">
    <property type="entry name" value="Ribosomal_S6e"/>
    <property type="match status" value="1"/>
</dbReference>
<dbReference type="InterPro" id="IPR001377">
    <property type="entry name" value="Ribosomal_eS6"/>
</dbReference>
<dbReference type="AlphaFoldDB" id="A0A1A6GLH8"/>
<evidence type="ECO:0000313" key="7">
    <source>
        <dbReference type="Proteomes" id="UP000092124"/>
    </source>
</evidence>
<dbReference type="GO" id="GO:1990904">
    <property type="term" value="C:ribonucleoprotein complex"/>
    <property type="evidence" value="ECO:0007669"/>
    <property type="project" value="UniProtKB-KW"/>
</dbReference>
<dbReference type="OrthoDB" id="10260596at2759"/>
<keyword evidence="2" id="KW-0689">Ribosomal protein</keyword>
<dbReference type="EMBL" id="LZPO01087157">
    <property type="protein sequence ID" value="OBS67061.1"/>
    <property type="molecule type" value="Genomic_DNA"/>
</dbReference>
<comment type="similarity">
    <text evidence="1">Belongs to the eukaryotic ribosomal protein eS6 family.</text>
</comment>
<proteinExistence type="inferred from homology"/>
<dbReference type="GO" id="GO:0003735">
    <property type="term" value="F:structural constituent of ribosome"/>
    <property type="evidence" value="ECO:0007669"/>
    <property type="project" value="InterPro"/>
</dbReference>
<sequence length="84" mass="9406">MKQGALTHITVSLLLNDGHSCYRPRRTGERKLKSTHLEQKVGDALVATAGGQHQWSLPFWGRHIHTHPCLEQQVDNGIVSNRSV</sequence>
<accession>A0A1A6GLH8</accession>
<evidence type="ECO:0000256" key="3">
    <source>
        <dbReference type="ARBA" id="ARBA00023274"/>
    </source>
</evidence>
<evidence type="ECO:0000256" key="2">
    <source>
        <dbReference type="ARBA" id="ARBA00022980"/>
    </source>
</evidence>
<dbReference type="STRING" id="56216.A0A1A6GLH8"/>
<protein>
    <recommendedName>
        <fullName evidence="4">Small ribosomal subunit protein eS6</fullName>
    </recommendedName>
    <alternativeName>
        <fullName evidence="5">40S ribosomal protein S6</fullName>
    </alternativeName>
</protein>
<comment type="caution">
    <text evidence="6">The sequence shown here is derived from an EMBL/GenBank/DDBJ whole genome shotgun (WGS) entry which is preliminary data.</text>
</comment>
<evidence type="ECO:0000256" key="5">
    <source>
        <dbReference type="ARBA" id="ARBA00035403"/>
    </source>
</evidence>
<gene>
    <name evidence="6" type="ORF">A6R68_04418</name>
</gene>
<dbReference type="Proteomes" id="UP000092124">
    <property type="component" value="Unassembled WGS sequence"/>
</dbReference>
<evidence type="ECO:0000313" key="6">
    <source>
        <dbReference type="EMBL" id="OBS67061.1"/>
    </source>
</evidence>
<organism evidence="6 7">
    <name type="scientific">Neotoma lepida</name>
    <name type="common">Desert woodrat</name>
    <dbReference type="NCBI Taxonomy" id="56216"/>
    <lineage>
        <taxon>Eukaryota</taxon>
        <taxon>Metazoa</taxon>
        <taxon>Chordata</taxon>
        <taxon>Craniata</taxon>
        <taxon>Vertebrata</taxon>
        <taxon>Euteleostomi</taxon>
        <taxon>Mammalia</taxon>
        <taxon>Eutheria</taxon>
        <taxon>Euarchontoglires</taxon>
        <taxon>Glires</taxon>
        <taxon>Rodentia</taxon>
        <taxon>Myomorpha</taxon>
        <taxon>Muroidea</taxon>
        <taxon>Cricetidae</taxon>
        <taxon>Neotominae</taxon>
        <taxon>Neotoma</taxon>
    </lineage>
</organism>
<evidence type="ECO:0000256" key="4">
    <source>
        <dbReference type="ARBA" id="ARBA00035278"/>
    </source>
</evidence>